<reference evidence="2 3" key="1">
    <citation type="submission" date="2020-07" db="EMBL/GenBank/DDBJ databases">
        <title>Electron transfer.</title>
        <authorList>
            <person name="Huang L."/>
            <person name="Liu X."/>
            <person name="Zhou S."/>
        </authorList>
    </citation>
    <scope>NUCLEOTIDE SEQUENCE [LARGE SCALE GENOMIC DNA]</scope>
    <source>
        <strain evidence="2 3">Lx1</strain>
    </source>
</reference>
<feature type="transmembrane region" description="Helical" evidence="1">
    <location>
        <begin position="45"/>
        <end position="69"/>
    </location>
</feature>
<dbReference type="RefSeq" id="WP_181601192.1">
    <property type="nucleotide sequence ID" value="NZ_CP059378.1"/>
</dbReference>
<dbReference type="KEGG" id="cint:HZF06_17900"/>
<organism evidence="2 3">
    <name type="scientific">Clostridium intestinale</name>
    <dbReference type="NCBI Taxonomy" id="36845"/>
    <lineage>
        <taxon>Bacteria</taxon>
        <taxon>Bacillati</taxon>
        <taxon>Bacillota</taxon>
        <taxon>Clostridia</taxon>
        <taxon>Eubacteriales</taxon>
        <taxon>Clostridiaceae</taxon>
        <taxon>Clostridium</taxon>
    </lineage>
</organism>
<proteinExistence type="predicted"/>
<feature type="transmembrane region" description="Helical" evidence="1">
    <location>
        <begin position="81"/>
        <end position="102"/>
    </location>
</feature>
<keyword evidence="1" id="KW-1133">Transmembrane helix</keyword>
<evidence type="ECO:0000313" key="3">
    <source>
        <dbReference type="Proteomes" id="UP000512286"/>
    </source>
</evidence>
<sequence>MGAIGIVAVIITIISDFILIGRPNSTMGFLKLGTESMAGLSQWRITVGTFLGVIVIPFQIAGLGMVYYALKPAGKFKSLTVVISTAHALMLAVGFHIAYAYIASGWRLYYETGASNLIVRDMMKMFDNYWFITLIIIGVEAVVSSLLYIITIIRYETLYPKWMAFLNPVGILIYVFVIMLVLPYPIGGFIAPAFLNISTLIFFVCQLVVIKQKIKYLYNV</sequence>
<protein>
    <recommendedName>
        <fullName evidence="4">DUF4386 domain-containing protein</fullName>
    </recommendedName>
</protein>
<dbReference type="EMBL" id="CP059378">
    <property type="protein sequence ID" value="QLY78939.1"/>
    <property type="molecule type" value="Genomic_DNA"/>
</dbReference>
<dbReference type="InterPro" id="IPR046475">
    <property type="entry name" value="DUF6796"/>
</dbReference>
<dbReference type="Proteomes" id="UP000512286">
    <property type="component" value="Chromosome"/>
</dbReference>
<accession>A0A7D6ZGD0</accession>
<evidence type="ECO:0000256" key="1">
    <source>
        <dbReference type="SAM" id="Phobius"/>
    </source>
</evidence>
<feature type="transmembrane region" description="Helical" evidence="1">
    <location>
        <begin position="189"/>
        <end position="210"/>
    </location>
</feature>
<keyword evidence="1" id="KW-0812">Transmembrane</keyword>
<dbReference type="AlphaFoldDB" id="A0A7D6ZGD0"/>
<dbReference type="Pfam" id="PF20599">
    <property type="entry name" value="DUF6796"/>
    <property type="match status" value="1"/>
</dbReference>
<name>A0A7D6ZGD0_9CLOT</name>
<evidence type="ECO:0000313" key="2">
    <source>
        <dbReference type="EMBL" id="QLY78939.1"/>
    </source>
</evidence>
<gene>
    <name evidence="2" type="ORF">HZF06_17900</name>
</gene>
<keyword evidence="1" id="KW-0472">Membrane</keyword>
<feature type="transmembrane region" description="Helical" evidence="1">
    <location>
        <begin position="129"/>
        <end position="150"/>
    </location>
</feature>
<evidence type="ECO:0008006" key="4">
    <source>
        <dbReference type="Google" id="ProtNLM"/>
    </source>
</evidence>
<feature type="transmembrane region" description="Helical" evidence="1">
    <location>
        <begin position="162"/>
        <end position="183"/>
    </location>
</feature>